<feature type="compositionally biased region" description="Low complexity" evidence="1">
    <location>
        <begin position="222"/>
        <end position="235"/>
    </location>
</feature>
<protein>
    <submittedName>
        <fullName evidence="2">Uncharacterized protein</fullName>
    </submittedName>
</protein>
<feature type="region of interest" description="Disordered" evidence="1">
    <location>
        <begin position="57"/>
        <end position="81"/>
    </location>
</feature>
<name>A0A8H5BPX8_9AGAR</name>
<dbReference type="EMBL" id="JAACJJ010000014">
    <property type="protein sequence ID" value="KAF5327051.1"/>
    <property type="molecule type" value="Genomic_DNA"/>
</dbReference>
<keyword evidence="3" id="KW-1185">Reference proteome</keyword>
<evidence type="ECO:0000313" key="3">
    <source>
        <dbReference type="Proteomes" id="UP000567179"/>
    </source>
</evidence>
<feature type="region of interest" description="Disordered" evidence="1">
    <location>
        <begin position="93"/>
        <end position="113"/>
    </location>
</feature>
<evidence type="ECO:0000313" key="2">
    <source>
        <dbReference type="EMBL" id="KAF5327051.1"/>
    </source>
</evidence>
<feature type="region of interest" description="Disordered" evidence="1">
    <location>
        <begin position="401"/>
        <end position="450"/>
    </location>
</feature>
<reference evidence="2 3" key="1">
    <citation type="journal article" date="2020" name="ISME J.">
        <title>Uncovering the hidden diversity of litter-decomposition mechanisms in mushroom-forming fungi.</title>
        <authorList>
            <person name="Floudas D."/>
            <person name="Bentzer J."/>
            <person name="Ahren D."/>
            <person name="Johansson T."/>
            <person name="Persson P."/>
            <person name="Tunlid A."/>
        </authorList>
    </citation>
    <scope>NUCLEOTIDE SEQUENCE [LARGE SCALE GENOMIC DNA]</scope>
    <source>
        <strain evidence="2 3">CBS 101986</strain>
    </source>
</reference>
<dbReference type="Proteomes" id="UP000567179">
    <property type="component" value="Unassembled WGS sequence"/>
</dbReference>
<feature type="region of interest" description="Disordered" evidence="1">
    <location>
        <begin position="530"/>
        <end position="557"/>
    </location>
</feature>
<feature type="compositionally biased region" description="Low complexity" evidence="1">
    <location>
        <begin position="422"/>
        <end position="435"/>
    </location>
</feature>
<feature type="region of interest" description="Disordered" evidence="1">
    <location>
        <begin position="205"/>
        <end position="240"/>
    </location>
</feature>
<feature type="region of interest" description="Disordered" evidence="1">
    <location>
        <begin position="469"/>
        <end position="494"/>
    </location>
</feature>
<feature type="compositionally biased region" description="Basic residues" evidence="1">
    <location>
        <begin position="484"/>
        <end position="494"/>
    </location>
</feature>
<accession>A0A8H5BPX8</accession>
<proteinExistence type="predicted"/>
<sequence length="557" mass="59113">MATAVERPLPDTTNREIIDVDEFDFGHPPAQGRREQIYFVDSDGEEDLIEILSPRLQPSTINGSRPTRHYVPGGPRRNPSIPPPVPAIPARFSAHPTSFPRRRQAQSTGLPNLPPVIPSQEPLAFQIFGSSPERNPTTASPAAIAGPSISRSGPPQAAPPSHHTPSMGLGGALISSSRRESQQRQRAQLAMEIQRRNRALLLRAFGPEGDAGPSSGFGSGSSAGSSSSGGAASGSSRRRRWHSLANSMEDLFTGEDDDAPAHQHIHMLVNGAPPGGPGVWQATGMSWHTLAVGHMGMGAGAEARDKDQYQQRYTHPLRPEPGFTFDFDGGAQAEAPIVLDDDGVVVTPDVQVTSSLVCARCTEPLVLNAAMAEEEAALRRIWALRCGHMIDERCLNEIGQPPEQAAEDAPVKVDRKGKGKAKAAPSPSSPLNAEPAPAPPTHDPETGGIRSRLRSRITATASALYAMVDPSPAQLPTATEGPPPRKKRRVANRKPKVEGTFAWACPVASCRREHVSVRIDGVWGPEREVHVGAGGGGKKAAAAAPPHEPRGAVPVFA</sequence>
<gene>
    <name evidence="2" type="ORF">D9619_005006</name>
</gene>
<dbReference type="AlphaFoldDB" id="A0A8H5BPX8"/>
<dbReference type="OrthoDB" id="2507647at2759"/>
<feature type="region of interest" description="Disordered" evidence="1">
    <location>
        <begin position="128"/>
        <end position="189"/>
    </location>
</feature>
<feature type="compositionally biased region" description="Low complexity" evidence="1">
    <location>
        <begin position="139"/>
        <end position="153"/>
    </location>
</feature>
<evidence type="ECO:0000256" key="1">
    <source>
        <dbReference type="SAM" id="MobiDB-lite"/>
    </source>
</evidence>
<organism evidence="2 3">
    <name type="scientific">Psilocybe cf. subviscida</name>
    <dbReference type="NCBI Taxonomy" id="2480587"/>
    <lineage>
        <taxon>Eukaryota</taxon>
        <taxon>Fungi</taxon>
        <taxon>Dikarya</taxon>
        <taxon>Basidiomycota</taxon>
        <taxon>Agaricomycotina</taxon>
        <taxon>Agaricomycetes</taxon>
        <taxon>Agaricomycetidae</taxon>
        <taxon>Agaricales</taxon>
        <taxon>Agaricineae</taxon>
        <taxon>Strophariaceae</taxon>
        <taxon>Psilocybe</taxon>
    </lineage>
</organism>
<comment type="caution">
    <text evidence="2">The sequence shown here is derived from an EMBL/GenBank/DDBJ whole genome shotgun (WGS) entry which is preliminary data.</text>
</comment>
<feature type="compositionally biased region" description="Polar residues" evidence="1">
    <location>
        <begin position="128"/>
        <end position="138"/>
    </location>
</feature>